<comment type="caution">
    <text evidence="1">The sequence shown here is derived from an EMBL/GenBank/DDBJ whole genome shotgun (WGS) entry which is preliminary data.</text>
</comment>
<dbReference type="SUPFAM" id="SSF49899">
    <property type="entry name" value="Concanavalin A-like lectins/glucanases"/>
    <property type="match status" value="1"/>
</dbReference>
<feature type="non-terminal residue" evidence="1">
    <location>
        <position position="230"/>
    </location>
</feature>
<gene>
    <name evidence="1" type="ORF">K8089_16265</name>
</gene>
<protein>
    <submittedName>
        <fullName evidence="1">Subtilisin</fullName>
    </submittedName>
</protein>
<dbReference type="Gene3D" id="2.60.120.200">
    <property type="match status" value="1"/>
</dbReference>
<evidence type="ECO:0000313" key="2">
    <source>
        <dbReference type="Proteomes" id="UP001139461"/>
    </source>
</evidence>
<dbReference type="AlphaFoldDB" id="A0A9X1QX34"/>
<dbReference type="InterPro" id="IPR013320">
    <property type="entry name" value="ConA-like_dom_sf"/>
</dbReference>
<dbReference type="EMBL" id="JAIRBA010000118">
    <property type="protein sequence ID" value="MCG2420578.1"/>
    <property type="molecule type" value="Genomic_DNA"/>
</dbReference>
<reference evidence="1" key="1">
    <citation type="submission" date="2021-09" db="EMBL/GenBank/DDBJ databases">
        <title>Genome of Aequorivita sp. strain F47161.</title>
        <authorList>
            <person name="Wang Y."/>
        </authorList>
    </citation>
    <scope>NUCLEOTIDE SEQUENCE</scope>
    <source>
        <strain evidence="1">F47161</strain>
    </source>
</reference>
<name>A0A9X1QX34_9FLAO</name>
<dbReference type="Proteomes" id="UP001139461">
    <property type="component" value="Unassembled WGS sequence"/>
</dbReference>
<dbReference type="GO" id="GO:0004553">
    <property type="term" value="F:hydrolase activity, hydrolyzing O-glycosyl compounds"/>
    <property type="evidence" value="ECO:0007669"/>
    <property type="project" value="UniProtKB-ARBA"/>
</dbReference>
<accession>A0A9X1QX34</accession>
<dbReference type="GO" id="GO:0005975">
    <property type="term" value="P:carbohydrate metabolic process"/>
    <property type="evidence" value="ECO:0007669"/>
    <property type="project" value="UniProtKB-ARBA"/>
</dbReference>
<proteinExistence type="predicted"/>
<evidence type="ECO:0000313" key="1">
    <source>
        <dbReference type="EMBL" id="MCG2420578.1"/>
    </source>
</evidence>
<feature type="non-terminal residue" evidence="1">
    <location>
        <position position="1"/>
    </location>
</feature>
<sequence length="230" mass="24086">MTVTDTAGRTATCTSTVTVQDVTAPEVFCVGGFGIFTESEDFEGSTIPTGWTTVIESGSADWTFGSGDMPIGGDFPSNAAIFDDDAAGSGAPNLVRLLSPAYDLTDASNVQLSFDYALQEFIGNGTLEAEVYDGSAWQQVLFVEVDTDPINTGDIDVSAYVNAAFQVRFTYDDEDSWAWGAGIDNFLLTYEAASGGGLDVFLDANGVASISPNDLVTSVNEACGYTITAG</sequence>
<keyword evidence="2" id="KW-1185">Reference proteome</keyword>
<organism evidence="1 2">
    <name type="scientific">Aequorivita vitellina</name>
    <dbReference type="NCBI Taxonomy" id="2874475"/>
    <lineage>
        <taxon>Bacteria</taxon>
        <taxon>Pseudomonadati</taxon>
        <taxon>Bacteroidota</taxon>
        <taxon>Flavobacteriia</taxon>
        <taxon>Flavobacteriales</taxon>
        <taxon>Flavobacteriaceae</taxon>
        <taxon>Aequorivita</taxon>
    </lineage>
</organism>